<dbReference type="Gene3D" id="3.50.50.60">
    <property type="entry name" value="FAD/NAD(P)-binding domain"/>
    <property type="match status" value="1"/>
</dbReference>
<gene>
    <name evidence="13" type="ORF">Clacol_009387</name>
</gene>
<comment type="function">
    <text evidence="1 11">Catalyzes the 6-electron oxidation of protoporphyrinogen-IX to form protoporphyrin-IX.</text>
</comment>
<comment type="similarity">
    <text evidence="3 11">Belongs to the protoporphyrinogen/coproporphyrinogen oxidase family. Protoporphyrinogen oxidase subfamily.</text>
</comment>
<evidence type="ECO:0000259" key="12">
    <source>
        <dbReference type="Pfam" id="PF01593"/>
    </source>
</evidence>
<dbReference type="Pfam" id="PF01593">
    <property type="entry name" value="Amino_oxidase"/>
    <property type="match status" value="1"/>
</dbReference>
<keyword evidence="14" id="KW-1185">Reference proteome</keyword>
<evidence type="ECO:0000256" key="6">
    <source>
        <dbReference type="ARBA" id="ARBA00022827"/>
    </source>
</evidence>
<dbReference type="Proteomes" id="UP001050691">
    <property type="component" value="Unassembled WGS sequence"/>
</dbReference>
<evidence type="ECO:0000256" key="9">
    <source>
        <dbReference type="ARBA" id="ARBA00023244"/>
    </source>
</evidence>
<proteinExistence type="inferred from homology"/>
<evidence type="ECO:0000256" key="7">
    <source>
        <dbReference type="ARBA" id="ARBA00023002"/>
    </source>
</evidence>
<comment type="caution">
    <text evidence="13">The sequence shown here is derived from an EMBL/GenBank/DDBJ whole genome shotgun (WGS) entry which is preliminary data.</text>
</comment>
<dbReference type="InterPro" id="IPR004572">
    <property type="entry name" value="Protoporphyrinogen_oxidase"/>
</dbReference>
<dbReference type="AlphaFoldDB" id="A0AAV5AMU4"/>
<dbReference type="EC" id="1.3.3.4" evidence="4 11"/>
<evidence type="ECO:0000256" key="11">
    <source>
        <dbReference type="RuleBase" id="RU367069"/>
    </source>
</evidence>
<accession>A0AAV5AMU4</accession>
<evidence type="ECO:0000256" key="3">
    <source>
        <dbReference type="ARBA" id="ARBA00010551"/>
    </source>
</evidence>
<protein>
    <recommendedName>
        <fullName evidence="4 11">Protoporphyrinogen oxidase</fullName>
        <ecNumber evidence="4 11">1.3.3.4</ecNumber>
    </recommendedName>
</protein>
<dbReference type="SUPFAM" id="SSF54373">
    <property type="entry name" value="FAD-linked reductases, C-terminal domain"/>
    <property type="match status" value="1"/>
</dbReference>
<evidence type="ECO:0000313" key="14">
    <source>
        <dbReference type="Proteomes" id="UP001050691"/>
    </source>
</evidence>
<dbReference type="GO" id="GO:0006782">
    <property type="term" value="P:protoporphyrinogen IX biosynthetic process"/>
    <property type="evidence" value="ECO:0007669"/>
    <property type="project" value="UniProtKB-UniRule"/>
</dbReference>
<sequence>MSERAQDPITLAPPSVIAVLGGGITGLSTTFHLTRKFPNARILLLEKSPRLGGWMQSKRVQFGIPGGDVGTAILETGPRSLRPNSSALLELINLLGLQSQLITTSEESPAAKNRFLYMADNQKPGLTAIPSNALGFLRSQLALTVIPAVLREPFRKKNRPSGAEHDESLDSLMSRRFGNEFARILGSSLVHGIYAADARKLSVKTALPPLWMAENRGNGSIIRGVVKSRKTEYPLVKETYDTGGLETFLKNVSVFSFKDGIQMLPDAITKVLETNPNVDIRTSVKVTKLLPSTKCIEISTPHETITASHVVTTTPPPSLEPLLTSPLPHLTSNPYSSVTVISFVFAARPEVLHPPGFGYLIPRPKNGYESDINPEGILGVVFDSCSLGDQDRPLGQFTKLTMMVGGPYTPRLPTLEDKDTLTKVLLTALERHLGRRLPRPAFVQISYQKDCIPTLTTGHLTRMAELREALSGSPWNSRMEVVGAGIGGVSVGDCVVQGRNAGNAWQEQDVPDRT</sequence>
<dbReference type="SUPFAM" id="SSF51905">
    <property type="entry name" value="FAD/NAD(P)-binding domain"/>
    <property type="match status" value="1"/>
</dbReference>
<dbReference type="InterPro" id="IPR036188">
    <property type="entry name" value="FAD/NAD-bd_sf"/>
</dbReference>
<reference evidence="13" key="1">
    <citation type="submission" date="2021-10" db="EMBL/GenBank/DDBJ databases">
        <title>De novo Genome Assembly of Clathrus columnatus (Basidiomycota, Fungi) Using Illumina and Nanopore Sequence Data.</title>
        <authorList>
            <person name="Ogiso-Tanaka E."/>
            <person name="Itagaki H."/>
            <person name="Hosoya T."/>
            <person name="Hosaka K."/>
        </authorList>
    </citation>
    <scope>NUCLEOTIDE SEQUENCE</scope>
    <source>
        <strain evidence="13">MO-923</strain>
    </source>
</reference>
<comment type="cofactor">
    <cofactor evidence="11">
        <name>FAD</name>
        <dbReference type="ChEBI" id="CHEBI:57692"/>
    </cofactor>
    <text evidence="11">Binds 1 FAD per subunit.</text>
</comment>
<keyword evidence="7 11" id="KW-0560">Oxidoreductase</keyword>
<keyword evidence="5 11" id="KW-0285">Flavoprotein</keyword>
<dbReference type="EMBL" id="BPWL01000010">
    <property type="protein sequence ID" value="GJJ15112.1"/>
    <property type="molecule type" value="Genomic_DNA"/>
</dbReference>
<name>A0AAV5AMU4_9AGAM</name>
<dbReference type="PANTHER" id="PTHR42923">
    <property type="entry name" value="PROTOPORPHYRINOGEN OXIDASE"/>
    <property type="match status" value="1"/>
</dbReference>
<evidence type="ECO:0000256" key="1">
    <source>
        <dbReference type="ARBA" id="ARBA00002600"/>
    </source>
</evidence>
<evidence type="ECO:0000256" key="5">
    <source>
        <dbReference type="ARBA" id="ARBA00022630"/>
    </source>
</evidence>
<dbReference type="PANTHER" id="PTHR42923:SF3">
    <property type="entry name" value="PROTOPORPHYRINOGEN OXIDASE"/>
    <property type="match status" value="1"/>
</dbReference>
<comment type="subcellular location">
    <subcellularLocation>
        <location evidence="11">Mitochondrion inner membrane</location>
    </subcellularLocation>
</comment>
<keyword evidence="6 11" id="KW-0274">FAD</keyword>
<evidence type="ECO:0000256" key="8">
    <source>
        <dbReference type="ARBA" id="ARBA00023133"/>
    </source>
</evidence>
<evidence type="ECO:0000256" key="2">
    <source>
        <dbReference type="ARBA" id="ARBA00005073"/>
    </source>
</evidence>
<evidence type="ECO:0000256" key="10">
    <source>
        <dbReference type="ARBA" id="ARBA00047554"/>
    </source>
</evidence>
<organism evidence="13 14">
    <name type="scientific">Clathrus columnatus</name>
    <dbReference type="NCBI Taxonomy" id="1419009"/>
    <lineage>
        <taxon>Eukaryota</taxon>
        <taxon>Fungi</taxon>
        <taxon>Dikarya</taxon>
        <taxon>Basidiomycota</taxon>
        <taxon>Agaricomycotina</taxon>
        <taxon>Agaricomycetes</taxon>
        <taxon>Phallomycetidae</taxon>
        <taxon>Phallales</taxon>
        <taxon>Clathraceae</taxon>
        <taxon>Clathrus</taxon>
    </lineage>
</organism>
<feature type="domain" description="Amine oxidase" evidence="12">
    <location>
        <begin position="24"/>
        <end position="460"/>
    </location>
</feature>
<dbReference type="GO" id="GO:0005743">
    <property type="term" value="C:mitochondrial inner membrane"/>
    <property type="evidence" value="ECO:0007669"/>
    <property type="project" value="UniProtKB-SubCell"/>
</dbReference>
<keyword evidence="9 11" id="KW-0627">Porphyrin biosynthesis</keyword>
<dbReference type="GO" id="GO:0004729">
    <property type="term" value="F:oxygen-dependent protoporphyrinogen oxidase activity"/>
    <property type="evidence" value="ECO:0007669"/>
    <property type="project" value="UniProtKB-UniRule"/>
</dbReference>
<evidence type="ECO:0000256" key="4">
    <source>
        <dbReference type="ARBA" id="ARBA00012867"/>
    </source>
</evidence>
<dbReference type="NCBIfam" id="TIGR00562">
    <property type="entry name" value="proto_IX_ox"/>
    <property type="match status" value="1"/>
</dbReference>
<evidence type="ECO:0000313" key="13">
    <source>
        <dbReference type="EMBL" id="GJJ15112.1"/>
    </source>
</evidence>
<dbReference type="InterPro" id="IPR002937">
    <property type="entry name" value="Amino_oxidase"/>
</dbReference>
<comment type="pathway">
    <text evidence="2 11">Porphyrin-containing compound metabolism; protoporphyrin-IX biosynthesis; protoporphyrin-IX from protoporphyrinogen-IX: step 1/1.</text>
</comment>
<keyword evidence="8 11" id="KW-0350">Heme biosynthesis</keyword>
<comment type="catalytic activity">
    <reaction evidence="10 11">
        <text>protoporphyrinogen IX + 3 O2 = protoporphyrin IX + 3 H2O2</text>
        <dbReference type="Rhea" id="RHEA:25576"/>
        <dbReference type="ChEBI" id="CHEBI:15379"/>
        <dbReference type="ChEBI" id="CHEBI:16240"/>
        <dbReference type="ChEBI" id="CHEBI:57306"/>
        <dbReference type="ChEBI" id="CHEBI:57307"/>
        <dbReference type="EC" id="1.3.3.4"/>
    </reaction>
</comment>
<dbReference type="InterPro" id="IPR050464">
    <property type="entry name" value="Zeta_carotene_desat/Oxidored"/>
</dbReference>